<gene>
    <name evidence="4" type="ORF">SAMN02745124_03513</name>
</gene>
<dbReference type="InterPro" id="IPR046342">
    <property type="entry name" value="CBS_dom_sf"/>
</dbReference>
<dbReference type="InterPro" id="IPR051257">
    <property type="entry name" value="Diverse_CBS-Domain"/>
</dbReference>
<evidence type="ECO:0000256" key="2">
    <source>
        <dbReference type="PROSITE-ProRule" id="PRU00703"/>
    </source>
</evidence>
<dbReference type="InterPro" id="IPR044725">
    <property type="entry name" value="CBSX3_CBS_dom"/>
</dbReference>
<feature type="domain" description="CBS" evidence="3">
    <location>
        <begin position="76"/>
        <end position="131"/>
    </location>
</feature>
<dbReference type="EMBL" id="FQXS01000026">
    <property type="protein sequence ID" value="SHI05518.1"/>
    <property type="molecule type" value="Genomic_DNA"/>
</dbReference>
<organism evidence="4 5">
    <name type="scientific">Desulfofustis glycolicus DSM 9705</name>
    <dbReference type="NCBI Taxonomy" id="1121409"/>
    <lineage>
        <taxon>Bacteria</taxon>
        <taxon>Pseudomonadati</taxon>
        <taxon>Thermodesulfobacteriota</taxon>
        <taxon>Desulfobulbia</taxon>
        <taxon>Desulfobulbales</taxon>
        <taxon>Desulfocapsaceae</taxon>
        <taxon>Desulfofustis</taxon>
    </lineage>
</organism>
<evidence type="ECO:0000259" key="3">
    <source>
        <dbReference type="PROSITE" id="PS51371"/>
    </source>
</evidence>
<dbReference type="InterPro" id="IPR000644">
    <property type="entry name" value="CBS_dom"/>
</dbReference>
<dbReference type="SMART" id="SM00116">
    <property type="entry name" value="CBS"/>
    <property type="match status" value="2"/>
</dbReference>
<evidence type="ECO:0000313" key="4">
    <source>
        <dbReference type="EMBL" id="SHI05518.1"/>
    </source>
</evidence>
<feature type="domain" description="CBS" evidence="3">
    <location>
        <begin position="7"/>
        <end position="67"/>
    </location>
</feature>
<dbReference type="PROSITE" id="PS51371">
    <property type="entry name" value="CBS"/>
    <property type="match status" value="2"/>
</dbReference>
<evidence type="ECO:0000313" key="5">
    <source>
        <dbReference type="Proteomes" id="UP000184139"/>
    </source>
</evidence>
<dbReference type="STRING" id="1121409.SAMN02745124_03513"/>
<dbReference type="OrthoDB" id="9807125at2"/>
<evidence type="ECO:0000256" key="1">
    <source>
        <dbReference type="ARBA" id="ARBA00023122"/>
    </source>
</evidence>
<dbReference type="Gene3D" id="3.10.580.10">
    <property type="entry name" value="CBS-domain"/>
    <property type="match status" value="1"/>
</dbReference>
<keyword evidence="5" id="KW-1185">Reference proteome</keyword>
<dbReference type="CDD" id="cd04623">
    <property type="entry name" value="CBS_pair_bac_euk"/>
    <property type="match status" value="1"/>
</dbReference>
<reference evidence="4 5" key="1">
    <citation type="submission" date="2016-11" db="EMBL/GenBank/DDBJ databases">
        <authorList>
            <person name="Jaros S."/>
            <person name="Januszkiewicz K."/>
            <person name="Wedrychowicz H."/>
        </authorList>
    </citation>
    <scope>NUCLEOTIDE SEQUENCE [LARGE SCALE GENOMIC DNA]</scope>
    <source>
        <strain evidence="4 5">DSM 9705</strain>
    </source>
</reference>
<dbReference type="AlphaFoldDB" id="A0A1M5Y142"/>
<dbReference type="PANTHER" id="PTHR43080">
    <property type="entry name" value="CBS DOMAIN-CONTAINING PROTEIN CBSX3, MITOCHONDRIAL"/>
    <property type="match status" value="1"/>
</dbReference>
<dbReference type="RefSeq" id="WP_073378082.1">
    <property type="nucleotide sequence ID" value="NZ_FQXS01000026.1"/>
</dbReference>
<dbReference type="Pfam" id="PF00571">
    <property type="entry name" value="CBS"/>
    <property type="match status" value="2"/>
</dbReference>
<sequence>MKVKDILTEKGTRVVTIHEQNLLIDVVSLFFANRIGSLVVVDKYDKILGIVAPNDVLKAVHQKPESISTVSVSEVMTRDVIVATPEDDVGGLMSIMTENRIRHIPIIEDGKLAGLVSIGDAVKAQLTEQDVEIRHLKDYMQDKYPS</sequence>
<keyword evidence="1 2" id="KW-0129">CBS domain</keyword>
<name>A0A1M5Y142_9BACT</name>
<dbReference type="SUPFAM" id="SSF54631">
    <property type="entry name" value="CBS-domain pair"/>
    <property type="match status" value="1"/>
</dbReference>
<dbReference type="Proteomes" id="UP000184139">
    <property type="component" value="Unassembled WGS sequence"/>
</dbReference>
<protein>
    <submittedName>
        <fullName evidence="4">CBS domain-containing protein</fullName>
    </submittedName>
</protein>
<proteinExistence type="predicted"/>
<dbReference type="PANTHER" id="PTHR43080:SF2">
    <property type="entry name" value="CBS DOMAIN-CONTAINING PROTEIN"/>
    <property type="match status" value="1"/>
</dbReference>
<accession>A0A1M5Y142</accession>